<comment type="catalytic activity">
    <reaction evidence="12">
        <text>L-tyrosyl-[glycogenin] + UDP-alpha-D-glucose = alpha-D-glucosyl-L-tyrosyl-[glycogenin] + UDP + H(+)</text>
        <dbReference type="Rhea" id="RHEA:23360"/>
        <dbReference type="Rhea" id="RHEA-COMP:14604"/>
        <dbReference type="Rhea" id="RHEA-COMP:14605"/>
        <dbReference type="ChEBI" id="CHEBI:15378"/>
        <dbReference type="ChEBI" id="CHEBI:46858"/>
        <dbReference type="ChEBI" id="CHEBI:58223"/>
        <dbReference type="ChEBI" id="CHEBI:58885"/>
        <dbReference type="ChEBI" id="CHEBI:140573"/>
        <dbReference type="EC" id="2.4.1.186"/>
    </reaction>
</comment>
<dbReference type="CDD" id="cd02537">
    <property type="entry name" value="GT8_Glycogenin"/>
    <property type="match status" value="1"/>
</dbReference>
<evidence type="ECO:0000256" key="8">
    <source>
        <dbReference type="ARBA" id="ARBA00023211"/>
    </source>
</evidence>
<evidence type="ECO:0000313" key="15">
    <source>
        <dbReference type="Proteomes" id="UP000193560"/>
    </source>
</evidence>
<dbReference type="EC" id="2.4.1.186" evidence="10"/>
<evidence type="ECO:0000313" key="14">
    <source>
        <dbReference type="EMBL" id="ORZ13228.1"/>
    </source>
</evidence>
<dbReference type="SUPFAM" id="SSF53448">
    <property type="entry name" value="Nucleotide-diphospho-sugar transferases"/>
    <property type="match status" value="1"/>
</dbReference>
<evidence type="ECO:0000256" key="11">
    <source>
        <dbReference type="ARBA" id="ARBA00050886"/>
    </source>
</evidence>
<dbReference type="GO" id="GO:0046872">
    <property type="term" value="F:metal ion binding"/>
    <property type="evidence" value="ECO:0007669"/>
    <property type="project" value="UniProtKB-KW"/>
</dbReference>
<evidence type="ECO:0000256" key="10">
    <source>
        <dbReference type="ARBA" id="ARBA00038934"/>
    </source>
</evidence>
<evidence type="ECO:0000256" key="6">
    <source>
        <dbReference type="ARBA" id="ARBA00023056"/>
    </source>
</evidence>
<dbReference type="Gene3D" id="3.90.550.10">
    <property type="entry name" value="Spore Coat Polysaccharide Biosynthesis Protein SpsA, Chain A"/>
    <property type="match status" value="1"/>
</dbReference>
<dbReference type="PANTHER" id="PTHR11183">
    <property type="entry name" value="GLYCOGENIN SUBFAMILY MEMBER"/>
    <property type="match status" value="1"/>
</dbReference>
<keyword evidence="6" id="KW-0320">Glycogen biosynthesis</keyword>
<evidence type="ECO:0000256" key="7">
    <source>
        <dbReference type="ARBA" id="ARBA00023180"/>
    </source>
</evidence>
<evidence type="ECO:0000256" key="5">
    <source>
        <dbReference type="ARBA" id="ARBA00022723"/>
    </source>
</evidence>
<keyword evidence="7" id="KW-0325">Glycoprotein</keyword>
<keyword evidence="8" id="KW-0464">Manganese</keyword>
<dbReference type="AlphaFoldDB" id="A0A1X2IBN4"/>
<protein>
    <recommendedName>
        <fullName evidence="10">glycogenin glucosyltransferase</fullName>
        <ecNumber evidence="10">2.4.1.186</ecNumber>
    </recommendedName>
</protein>
<accession>A0A1X2IBN4</accession>
<dbReference type="InterPro" id="IPR002495">
    <property type="entry name" value="Glyco_trans_8"/>
</dbReference>
<dbReference type="GO" id="GO:0005978">
    <property type="term" value="P:glycogen biosynthetic process"/>
    <property type="evidence" value="ECO:0007669"/>
    <property type="project" value="UniProtKB-KW"/>
</dbReference>
<sequence length="194" mass="21568">MTEYAYVTLVATDIYAAGALVLGHRLRDFGSTQDLLCLVTGDISPTALEHLSQLYKVVHVDTLKSIDEENLALLGRPELDVTFTKLHLWSLTGYKKLVFLDADTLPLRNIDELFDRPNFSAAPDAGWPDCFNSGVFVTEPSETEYLGLKKMATERGSFDGGDQGLLNSYFSNWSLSSSAHRLPFTYNTTPTSQY</sequence>
<gene>
    <name evidence="14" type="ORF">BCR42DRAFT_299298</name>
</gene>
<comment type="similarity">
    <text evidence="9">Belongs to the glycosyltransferase 8 family. Glycogenin subfamily.</text>
</comment>
<dbReference type="InterPro" id="IPR050587">
    <property type="entry name" value="GNT1/Glycosyltrans_8"/>
</dbReference>
<evidence type="ECO:0000256" key="12">
    <source>
        <dbReference type="ARBA" id="ARBA00052293"/>
    </source>
</evidence>
<evidence type="ECO:0000256" key="2">
    <source>
        <dbReference type="ARBA" id="ARBA00004496"/>
    </source>
</evidence>
<comment type="function">
    <text evidence="13">Self-glucosylating initiator of glycogen synthesis. It catalyzes the formation of a short alpha (1,4)-glucosyl chain covalently attached via a glucose 1-O-tyrosyl linkage to internal tyrosine residues and these chains act as primers for the elongation reaction catalyzed by glycogen synthase.</text>
</comment>
<dbReference type="InterPro" id="IPR029044">
    <property type="entry name" value="Nucleotide-diphossugar_trans"/>
</dbReference>
<dbReference type="GO" id="GO:0005737">
    <property type="term" value="C:cytoplasm"/>
    <property type="evidence" value="ECO:0007669"/>
    <property type="project" value="UniProtKB-SubCell"/>
</dbReference>
<dbReference type="FunFam" id="3.90.550.10:FF:000092">
    <property type="entry name" value="Glycogenin 2"/>
    <property type="match status" value="1"/>
</dbReference>
<comment type="subcellular location">
    <subcellularLocation>
        <location evidence="2">Cytoplasm</location>
    </subcellularLocation>
</comment>
<keyword evidence="5" id="KW-0479">Metal-binding</keyword>
<keyword evidence="15" id="KW-1185">Reference proteome</keyword>
<evidence type="ECO:0000256" key="4">
    <source>
        <dbReference type="ARBA" id="ARBA00022679"/>
    </source>
</evidence>
<evidence type="ECO:0000256" key="3">
    <source>
        <dbReference type="ARBA" id="ARBA00022490"/>
    </source>
</evidence>
<proteinExistence type="inferred from homology"/>
<evidence type="ECO:0000256" key="13">
    <source>
        <dbReference type="ARBA" id="ARBA00057883"/>
    </source>
</evidence>
<dbReference type="GO" id="GO:0008466">
    <property type="term" value="F:glycogenin glucosyltransferase activity"/>
    <property type="evidence" value="ECO:0007669"/>
    <property type="project" value="UniProtKB-EC"/>
</dbReference>
<keyword evidence="4" id="KW-0808">Transferase</keyword>
<keyword evidence="3" id="KW-0963">Cytoplasm</keyword>
<dbReference type="OrthoDB" id="2014201at2759"/>
<dbReference type="EMBL" id="MCGE01000017">
    <property type="protein sequence ID" value="ORZ13228.1"/>
    <property type="molecule type" value="Genomic_DNA"/>
</dbReference>
<evidence type="ECO:0000256" key="1">
    <source>
        <dbReference type="ARBA" id="ARBA00001936"/>
    </source>
</evidence>
<name>A0A1X2IBN4_9FUNG</name>
<dbReference type="Proteomes" id="UP000193560">
    <property type="component" value="Unassembled WGS sequence"/>
</dbReference>
<comment type="caution">
    <text evidence="14">The sequence shown here is derived from an EMBL/GenBank/DDBJ whole genome shotgun (WGS) entry which is preliminary data.</text>
</comment>
<feature type="non-terminal residue" evidence="14">
    <location>
        <position position="194"/>
    </location>
</feature>
<dbReference type="STRING" id="90262.A0A1X2IBN4"/>
<comment type="cofactor">
    <cofactor evidence="1">
        <name>Mn(2+)</name>
        <dbReference type="ChEBI" id="CHEBI:29035"/>
    </cofactor>
</comment>
<dbReference type="Pfam" id="PF01501">
    <property type="entry name" value="Glyco_transf_8"/>
    <property type="match status" value="1"/>
</dbReference>
<reference evidence="14 15" key="1">
    <citation type="submission" date="2016-07" db="EMBL/GenBank/DDBJ databases">
        <title>Pervasive Adenine N6-methylation of Active Genes in Fungi.</title>
        <authorList>
            <consortium name="DOE Joint Genome Institute"/>
            <person name="Mondo S.J."/>
            <person name="Dannebaum R.O."/>
            <person name="Kuo R.C."/>
            <person name="Labutti K."/>
            <person name="Haridas S."/>
            <person name="Kuo A."/>
            <person name="Salamov A."/>
            <person name="Ahrendt S.R."/>
            <person name="Lipzen A."/>
            <person name="Sullivan W."/>
            <person name="Andreopoulos W.B."/>
            <person name="Clum A."/>
            <person name="Lindquist E."/>
            <person name="Daum C."/>
            <person name="Ramamoorthy G.K."/>
            <person name="Gryganskyi A."/>
            <person name="Culley D."/>
            <person name="Magnuson J.K."/>
            <person name="James T.Y."/>
            <person name="O'Malley M.A."/>
            <person name="Stajich J.E."/>
            <person name="Spatafora J.W."/>
            <person name="Visel A."/>
            <person name="Grigoriev I.V."/>
        </authorList>
    </citation>
    <scope>NUCLEOTIDE SEQUENCE [LARGE SCALE GENOMIC DNA]</scope>
    <source>
        <strain evidence="14 15">NRRL 1336</strain>
    </source>
</reference>
<organism evidence="14 15">
    <name type="scientific">Absidia repens</name>
    <dbReference type="NCBI Taxonomy" id="90262"/>
    <lineage>
        <taxon>Eukaryota</taxon>
        <taxon>Fungi</taxon>
        <taxon>Fungi incertae sedis</taxon>
        <taxon>Mucoromycota</taxon>
        <taxon>Mucoromycotina</taxon>
        <taxon>Mucoromycetes</taxon>
        <taxon>Mucorales</taxon>
        <taxon>Cunninghamellaceae</taxon>
        <taxon>Absidia</taxon>
    </lineage>
</organism>
<evidence type="ECO:0000256" key="9">
    <source>
        <dbReference type="ARBA" id="ARBA00038162"/>
    </source>
</evidence>
<comment type="catalytic activity">
    <reaction evidence="11">
        <text>[1,4-alpha-D-glucosyl](n)-L-tyrosyl-[glycogenin] + UDP-alpha-D-glucose = [1,4-alpha-D-glucosyl](n+1)-L-tyrosyl-[glycogenin] + UDP + H(+)</text>
        <dbReference type="Rhea" id="RHEA:56560"/>
        <dbReference type="Rhea" id="RHEA-COMP:14606"/>
        <dbReference type="Rhea" id="RHEA-COMP:14607"/>
        <dbReference type="ChEBI" id="CHEBI:15378"/>
        <dbReference type="ChEBI" id="CHEBI:58223"/>
        <dbReference type="ChEBI" id="CHEBI:58885"/>
        <dbReference type="ChEBI" id="CHEBI:140574"/>
        <dbReference type="EC" id="2.4.1.186"/>
    </reaction>
</comment>